<name>A0A5B9D7C9_9ARCH</name>
<sequence>MVNSIRNKLLREENEYFHQKIDTICIKELKNFQHLGRKIGPFKVGHPYSLDNYIARILIKEGYIRFDDGNQITAKTIQKINFRESTNRELGNIPKNHKHVYIQAHQELKLLNTQSEEGKKPQKDFKQLYSDINDLIRVRLAKIIRFAIQTQNIQSKKALTSEELILFEGLSKQIKEWRDYLGSI</sequence>
<dbReference type="KEGG" id="psyt:DSAG12_00847"/>
<gene>
    <name evidence="2" type="ORF">DSAG12_00847</name>
</gene>
<accession>A0A5B9D7C9</accession>
<dbReference type="GeneID" id="41328845"/>
<organism evidence="2 3">
    <name type="scientific">Promethearchaeum syntrophicum</name>
    <dbReference type="NCBI Taxonomy" id="2594042"/>
    <lineage>
        <taxon>Archaea</taxon>
        <taxon>Promethearchaeati</taxon>
        <taxon>Promethearchaeota</taxon>
        <taxon>Promethearchaeia</taxon>
        <taxon>Promethearchaeales</taxon>
        <taxon>Promethearchaeaceae</taxon>
        <taxon>Promethearchaeum</taxon>
    </lineage>
</organism>
<dbReference type="InterPro" id="IPR021151">
    <property type="entry name" value="GINS_A"/>
</dbReference>
<dbReference type="Proteomes" id="UP000321408">
    <property type="component" value="Chromosome"/>
</dbReference>
<reference evidence="2 3" key="1">
    <citation type="journal article" date="2020" name="Nature">
        <title>Isolation of an archaeon at the prokaryote-eukaryote interface.</title>
        <authorList>
            <person name="Imachi H."/>
            <person name="Nobu M.K."/>
            <person name="Nakahara N."/>
            <person name="Morono Y."/>
            <person name="Ogawara M."/>
            <person name="Takaki Y."/>
            <person name="Takano Y."/>
            <person name="Uematsu K."/>
            <person name="Ikuta T."/>
            <person name="Ito M."/>
            <person name="Matsui Y."/>
            <person name="Miyazaki M."/>
            <person name="Murata K."/>
            <person name="Saito Y."/>
            <person name="Sakai S."/>
            <person name="Song C."/>
            <person name="Tasumi E."/>
            <person name="Yamanaka Y."/>
            <person name="Yamaguchi T."/>
            <person name="Kamagata Y."/>
            <person name="Tamaki H."/>
            <person name="Takai K."/>
        </authorList>
    </citation>
    <scope>NUCLEOTIDE SEQUENCE [LARGE SCALE GENOMIC DNA]</scope>
    <source>
        <strain evidence="2 3">MK-D1</strain>
    </source>
</reference>
<dbReference type="EMBL" id="CP042905">
    <property type="protein sequence ID" value="QEE15024.1"/>
    <property type="molecule type" value="Genomic_DNA"/>
</dbReference>
<dbReference type="Pfam" id="PF05916">
    <property type="entry name" value="Sld5"/>
    <property type="match status" value="1"/>
</dbReference>
<evidence type="ECO:0000313" key="3">
    <source>
        <dbReference type="Proteomes" id="UP000321408"/>
    </source>
</evidence>
<evidence type="ECO:0000313" key="2">
    <source>
        <dbReference type="EMBL" id="QEE15024.1"/>
    </source>
</evidence>
<dbReference type="RefSeq" id="WP_147661951.1">
    <property type="nucleotide sequence ID" value="NZ_CP042905.2"/>
</dbReference>
<evidence type="ECO:0000259" key="1">
    <source>
        <dbReference type="Pfam" id="PF05916"/>
    </source>
</evidence>
<dbReference type="InterPro" id="IPR038437">
    <property type="entry name" value="GINS_Psf3_sf"/>
</dbReference>
<keyword evidence="3" id="KW-1185">Reference proteome</keyword>
<proteinExistence type="predicted"/>
<feature type="domain" description="GINS subunit" evidence="1">
    <location>
        <begin position="72"/>
        <end position="179"/>
    </location>
</feature>
<reference evidence="2 3" key="2">
    <citation type="journal article" date="2024" name="Int. J. Syst. Evol. Microbiol.">
        <title>Promethearchaeum syntrophicum gen. nov., sp. nov., an anaerobic, obligately syntrophic archaeon, the first isolate of the lineage 'Asgard' archaea, and proposal of the new archaeal phylum Promethearchaeota phyl. nov. and kingdom Promethearchaeati regn. nov.</title>
        <authorList>
            <person name="Imachi H."/>
            <person name="Nobu M.K."/>
            <person name="Kato S."/>
            <person name="Takaki Y."/>
            <person name="Miyazaki M."/>
            <person name="Miyata M."/>
            <person name="Ogawara M."/>
            <person name="Saito Y."/>
            <person name="Sakai S."/>
            <person name="Tahara Y.O."/>
            <person name="Takano Y."/>
            <person name="Tasumi E."/>
            <person name="Uematsu K."/>
            <person name="Yoshimura T."/>
            <person name="Itoh T."/>
            <person name="Ohkuma M."/>
            <person name="Takai K."/>
        </authorList>
    </citation>
    <scope>NUCLEOTIDE SEQUENCE [LARGE SCALE GENOMIC DNA]</scope>
    <source>
        <strain evidence="2 3">MK-D1</strain>
    </source>
</reference>
<dbReference type="Gene3D" id="1.20.58.2050">
    <property type="match status" value="1"/>
</dbReference>
<dbReference type="AlphaFoldDB" id="A0A5B9D7C9"/>
<protein>
    <recommendedName>
        <fullName evidence="1">GINS subunit domain-containing protein</fullName>
    </recommendedName>
</protein>